<evidence type="ECO:0000313" key="2">
    <source>
        <dbReference type="Proteomes" id="UP000556329"/>
    </source>
</evidence>
<dbReference type="EMBL" id="JACHEF010000005">
    <property type="protein sequence ID" value="MBB6412198.1"/>
    <property type="molecule type" value="Genomic_DNA"/>
</dbReference>
<dbReference type="RefSeq" id="WP_210334043.1">
    <property type="nucleotide sequence ID" value="NZ_JACHEF010000005.1"/>
</dbReference>
<proteinExistence type="predicted"/>
<dbReference type="AlphaFoldDB" id="A0A841PHU1"/>
<organism evidence="1 2">
    <name type="scientific">Mesorhizobium sangaii</name>
    <dbReference type="NCBI Taxonomy" id="505389"/>
    <lineage>
        <taxon>Bacteria</taxon>
        <taxon>Pseudomonadati</taxon>
        <taxon>Pseudomonadota</taxon>
        <taxon>Alphaproteobacteria</taxon>
        <taxon>Hyphomicrobiales</taxon>
        <taxon>Phyllobacteriaceae</taxon>
        <taxon>Mesorhizobium</taxon>
    </lineage>
</organism>
<reference evidence="1 2" key="1">
    <citation type="submission" date="2020-08" db="EMBL/GenBank/DDBJ databases">
        <title>Genomic Encyclopedia of Type Strains, Phase IV (KMG-IV): sequencing the most valuable type-strain genomes for metagenomic binning, comparative biology and taxonomic classification.</title>
        <authorList>
            <person name="Goeker M."/>
        </authorList>
    </citation>
    <scope>NUCLEOTIDE SEQUENCE [LARGE SCALE GENOMIC DNA]</scope>
    <source>
        <strain evidence="1 2">DSM 100039</strain>
    </source>
</reference>
<keyword evidence="2" id="KW-1185">Reference proteome</keyword>
<evidence type="ECO:0000313" key="1">
    <source>
        <dbReference type="EMBL" id="MBB6412198.1"/>
    </source>
</evidence>
<protein>
    <submittedName>
        <fullName evidence="1">Uncharacterized protein</fullName>
    </submittedName>
</protein>
<name>A0A841PHU1_9HYPH</name>
<accession>A0A841PHU1</accession>
<gene>
    <name evidence="1" type="ORF">HNQ71_004888</name>
</gene>
<dbReference type="Proteomes" id="UP000556329">
    <property type="component" value="Unassembled WGS sequence"/>
</dbReference>
<sequence length="103" mass="10905">MVKIIERFVVSRKRRTAPSFCFDAIAQGKRYALFPGKPFHTFPGIALALPLLLAGCASAGGSFCAVEHPIRPAKAEVATLSGASVAAILAHNEKGQALCGWRP</sequence>
<comment type="caution">
    <text evidence="1">The sequence shown here is derived from an EMBL/GenBank/DDBJ whole genome shotgun (WGS) entry which is preliminary data.</text>
</comment>